<protein>
    <submittedName>
        <fullName evidence="1">Phage tail protein</fullName>
    </submittedName>
</protein>
<dbReference type="EMBL" id="AAJCYU010000047">
    <property type="protein sequence ID" value="ECK7315533.1"/>
    <property type="molecule type" value="Genomic_DNA"/>
</dbReference>
<dbReference type="Gene3D" id="6.20.70.20">
    <property type="match status" value="1"/>
</dbReference>
<reference evidence="1" key="1">
    <citation type="submission" date="2019-08" db="EMBL/GenBank/DDBJ databases">
        <authorList>
            <person name="Ashton P.M."/>
            <person name="Dallman T."/>
            <person name="Nair S."/>
            <person name="De Pinna E."/>
            <person name="Peters T."/>
            <person name="Grant K."/>
        </authorList>
    </citation>
    <scope>NUCLEOTIDE SEQUENCE</scope>
    <source>
        <strain evidence="1">780192</strain>
    </source>
</reference>
<evidence type="ECO:0000313" key="1">
    <source>
        <dbReference type="EMBL" id="ECK7315533.1"/>
    </source>
</evidence>
<name>A0A3U4YIT8_SALET</name>
<gene>
    <name evidence="1" type="ORF">FRN22_22845</name>
</gene>
<organism evidence="1">
    <name type="scientific">Salmonella enterica I</name>
    <dbReference type="NCBI Taxonomy" id="59201"/>
    <lineage>
        <taxon>Bacteria</taxon>
        <taxon>Pseudomonadati</taxon>
        <taxon>Pseudomonadota</taxon>
        <taxon>Gammaproteobacteria</taxon>
        <taxon>Enterobacterales</taxon>
        <taxon>Enterobacteriaceae</taxon>
        <taxon>Salmonella</taxon>
    </lineage>
</organism>
<proteinExistence type="predicted"/>
<dbReference type="AlphaFoldDB" id="A0A3U4YIT8"/>
<sequence length="102" mass="11158">DITANTLRSGGAIYQNNGDIFGSLWGNGWLSTWIHNNVVKAVRLGPVALSGGLWRDFQLGGGQVVTGFHTDGSWEMEGDDDKVYYRPIQYLIGDTWVTAPSV</sequence>
<feature type="non-terminal residue" evidence="1">
    <location>
        <position position="1"/>
    </location>
</feature>
<comment type="caution">
    <text evidence="1">The sequence shown here is derived from an EMBL/GenBank/DDBJ whole genome shotgun (WGS) entry which is preliminary data.</text>
</comment>
<accession>A0A3U4YIT8</accession>